<sequence>MNTNINIDAVMKCCETNGWEVRADRQGKDVIFEFCKFTPAGQDFGFSTSMKGNCIDSLADDIEDYYEGLDPDYEASLWIGKDGHGRRGAPYHIKDIVADMEKAEEMVYRLLEAIRGIA</sequence>
<accession>A0A938WMZ3</accession>
<comment type="caution">
    <text evidence="1">The sequence shown here is derived from an EMBL/GenBank/DDBJ whole genome shotgun (WGS) entry which is preliminary data.</text>
</comment>
<keyword evidence="2" id="KW-1185">Reference proteome</keyword>
<dbReference type="AlphaFoldDB" id="A0A938WMZ3"/>
<name>A0A938WMZ3_9BACT</name>
<reference evidence="1 2" key="1">
    <citation type="journal article" date="2021" name="Sci. Rep.">
        <title>The distribution of antibiotic resistance genes in chicken gut microbiota commensals.</title>
        <authorList>
            <person name="Juricova H."/>
            <person name="Matiasovicova J."/>
            <person name="Kubasova T."/>
            <person name="Cejkova D."/>
            <person name="Rychlik I."/>
        </authorList>
    </citation>
    <scope>NUCLEOTIDE SEQUENCE [LARGE SCALE GENOMIC DNA]</scope>
    <source>
        <strain evidence="1 2">An819</strain>
    </source>
</reference>
<dbReference type="EMBL" id="JACJJL010000038">
    <property type="protein sequence ID" value="MBM6662986.1"/>
    <property type="molecule type" value="Genomic_DNA"/>
</dbReference>
<protein>
    <submittedName>
        <fullName evidence="1">Uncharacterized protein</fullName>
    </submittedName>
</protein>
<organism evidence="1 2">
    <name type="scientific">Marseilla massiliensis</name>
    <dbReference type="NCBI Taxonomy" id="1841864"/>
    <lineage>
        <taxon>Bacteria</taxon>
        <taxon>Pseudomonadati</taxon>
        <taxon>Bacteroidota</taxon>
        <taxon>Bacteroidia</taxon>
        <taxon>Bacteroidales</taxon>
        <taxon>Prevotellaceae</taxon>
        <taxon>Marseilla</taxon>
    </lineage>
</organism>
<gene>
    <name evidence="1" type="ORF">H6B30_14755</name>
</gene>
<evidence type="ECO:0000313" key="2">
    <source>
        <dbReference type="Proteomes" id="UP000764045"/>
    </source>
</evidence>
<dbReference type="Proteomes" id="UP000764045">
    <property type="component" value="Unassembled WGS sequence"/>
</dbReference>
<proteinExistence type="predicted"/>
<evidence type="ECO:0000313" key="1">
    <source>
        <dbReference type="EMBL" id="MBM6662986.1"/>
    </source>
</evidence>